<accession>A0A4Y7RHA1</accession>
<dbReference type="NCBIfam" id="TIGR02837">
    <property type="entry name" value="spore_II_R"/>
    <property type="match status" value="1"/>
</dbReference>
<dbReference type="EMBL" id="QFGA01000001">
    <property type="protein sequence ID" value="TEB08385.1"/>
    <property type="molecule type" value="Genomic_DNA"/>
</dbReference>
<evidence type="ECO:0000313" key="1">
    <source>
        <dbReference type="EMBL" id="TEB08385.1"/>
    </source>
</evidence>
<dbReference type="AlphaFoldDB" id="A0A4Y7RHA1"/>
<organism evidence="1 2">
    <name type="scientific">Pelotomaculum schinkii</name>
    <dbReference type="NCBI Taxonomy" id="78350"/>
    <lineage>
        <taxon>Bacteria</taxon>
        <taxon>Bacillati</taxon>
        <taxon>Bacillota</taxon>
        <taxon>Clostridia</taxon>
        <taxon>Eubacteriales</taxon>
        <taxon>Desulfotomaculaceae</taxon>
        <taxon>Pelotomaculum</taxon>
    </lineage>
</organism>
<reference evidence="1 2" key="1">
    <citation type="journal article" date="2018" name="Environ. Microbiol.">
        <title>Novel energy conservation strategies and behaviour of Pelotomaculum schinkii driving syntrophic propionate catabolism.</title>
        <authorList>
            <person name="Hidalgo-Ahumada C.A.P."/>
            <person name="Nobu M.K."/>
            <person name="Narihiro T."/>
            <person name="Tamaki H."/>
            <person name="Liu W.T."/>
            <person name="Kamagata Y."/>
            <person name="Stams A.J.M."/>
            <person name="Imachi H."/>
            <person name="Sousa D.Z."/>
        </authorList>
    </citation>
    <scope>NUCLEOTIDE SEQUENCE [LARGE SCALE GENOMIC DNA]</scope>
    <source>
        <strain evidence="1 2">HH</strain>
    </source>
</reference>
<sequence length="255" mass="28229">MRAFNMKWVYRILAGGLILSGLLFYVSLPAAVSETSVAGGGFIRLHVLANSDSEADQALKRKVRDEIIQVMAPEFLASGNIESARLTARSNLDRIELIASRVIKAEGKDYPVTAELDTFPFPTKHYGAFILPAGDYEAVRVVIGNGEGTNWWCVLFPPLCFVDMTRNAAIDTPAMSFPSVPSKPDITVSKQTSQTLDVQIAGDTNGKPEAYRPDEQKMENYNTQAAGDVNFKADNEEDDCKVIFSFRLIEWLKRL</sequence>
<gene>
    <name evidence="1" type="ORF">Psch_01948</name>
</gene>
<comment type="caution">
    <text evidence="1">The sequence shown here is derived from an EMBL/GenBank/DDBJ whole genome shotgun (WGS) entry which is preliminary data.</text>
</comment>
<protein>
    <submittedName>
        <fullName evidence="1">Stage II sporulation protein R</fullName>
    </submittedName>
</protein>
<dbReference type="RefSeq" id="WP_243123999.1">
    <property type="nucleotide sequence ID" value="NZ_QFGA01000001.1"/>
</dbReference>
<dbReference type="Proteomes" id="UP000298324">
    <property type="component" value="Unassembled WGS sequence"/>
</dbReference>
<dbReference type="Pfam" id="PF09551">
    <property type="entry name" value="Spore_II_R"/>
    <property type="match status" value="1"/>
</dbReference>
<proteinExistence type="predicted"/>
<keyword evidence="2" id="KW-1185">Reference proteome</keyword>
<dbReference type="InterPro" id="IPR014202">
    <property type="entry name" value="Spore_II_R"/>
</dbReference>
<name>A0A4Y7RHA1_9FIRM</name>
<evidence type="ECO:0000313" key="2">
    <source>
        <dbReference type="Proteomes" id="UP000298324"/>
    </source>
</evidence>